<dbReference type="RefSeq" id="WP_127764327.1">
    <property type="nucleotide sequence ID" value="NZ_SADE01000001.1"/>
</dbReference>
<reference evidence="3" key="1">
    <citation type="submission" date="2019-01" db="EMBL/GenBank/DDBJ databases">
        <title>Gri0909 isolated from a small marine red alga.</title>
        <authorList>
            <person name="Kim J."/>
            <person name="Jeong S.E."/>
            <person name="Jeon C.O."/>
        </authorList>
    </citation>
    <scope>NUCLEOTIDE SEQUENCE [LARGE SCALE GENOMIC DNA]</scope>
    <source>
        <strain evidence="3">Gri0909</strain>
    </source>
</reference>
<evidence type="ECO:0000313" key="2">
    <source>
        <dbReference type="EMBL" id="RVU38955.1"/>
    </source>
</evidence>
<evidence type="ECO:0000313" key="3">
    <source>
        <dbReference type="Proteomes" id="UP000287447"/>
    </source>
</evidence>
<proteinExistence type="predicted"/>
<keyword evidence="3" id="KW-1185">Reference proteome</keyword>
<comment type="caution">
    <text evidence="2">The sequence shown here is derived from an EMBL/GenBank/DDBJ whole genome shotgun (WGS) entry which is preliminary data.</text>
</comment>
<feature type="signal peptide" evidence="1">
    <location>
        <begin position="1"/>
        <end position="24"/>
    </location>
</feature>
<protein>
    <recommendedName>
        <fullName evidence="4">Rap1a immunity protein domain-containing protein</fullName>
    </recommendedName>
</protein>
<name>A0A437QWP6_9PROT</name>
<dbReference type="Proteomes" id="UP000287447">
    <property type="component" value="Unassembled WGS sequence"/>
</dbReference>
<gene>
    <name evidence="2" type="ORF">EOI86_06740</name>
</gene>
<organism evidence="2 3">
    <name type="scientific">Hwanghaeella grinnelliae</name>
    <dbReference type="NCBI Taxonomy" id="2500179"/>
    <lineage>
        <taxon>Bacteria</taxon>
        <taxon>Pseudomonadati</taxon>
        <taxon>Pseudomonadota</taxon>
        <taxon>Alphaproteobacteria</taxon>
        <taxon>Rhodospirillales</taxon>
        <taxon>Rhodospirillaceae</taxon>
        <taxon>Hwanghaeella</taxon>
    </lineage>
</organism>
<evidence type="ECO:0000256" key="1">
    <source>
        <dbReference type="SAM" id="SignalP"/>
    </source>
</evidence>
<sequence length="162" mass="17889">MMRRPVLYAAVLAIVCGLPGVSRADALDDKLRPLISEQYAAEFMQKSLKGIHYLNCDGVPCRRTDEFELFNPPVSTADTRQILVYAIKGALAWWCGLDEGRGTVALGEFLQERDFNARQTALASAMHGTFMRMQKAVFDTSGKTCQAETKAELDEALPNGVK</sequence>
<dbReference type="AlphaFoldDB" id="A0A437QWP6"/>
<accession>A0A437QWP6</accession>
<dbReference type="EMBL" id="SADE01000001">
    <property type="protein sequence ID" value="RVU38955.1"/>
    <property type="molecule type" value="Genomic_DNA"/>
</dbReference>
<keyword evidence="1" id="KW-0732">Signal</keyword>
<feature type="chain" id="PRO_5019086719" description="Rap1a immunity protein domain-containing protein" evidence="1">
    <location>
        <begin position="25"/>
        <end position="162"/>
    </location>
</feature>
<evidence type="ECO:0008006" key="4">
    <source>
        <dbReference type="Google" id="ProtNLM"/>
    </source>
</evidence>